<dbReference type="InParanoid" id="W3WL38"/>
<dbReference type="InterPro" id="IPR036770">
    <property type="entry name" value="Ankyrin_rpt-contain_sf"/>
</dbReference>
<dbReference type="GeneID" id="19279343"/>
<evidence type="ECO:0000256" key="2">
    <source>
        <dbReference type="ARBA" id="ARBA00023043"/>
    </source>
</evidence>
<keyword evidence="1" id="KW-0677">Repeat</keyword>
<dbReference type="AlphaFoldDB" id="W3WL38"/>
<dbReference type="KEGG" id="pfy:PFICI_14330"/>
<dbReference type="Gene3D" id="3.40.50.300">
    <property type="entry name" value="P-loop containing nucleotide triphosphate hydrolases"/>
    <property type="match status" value="1"/>
</dbReference>
<organism evidence="5 6">
    <name type="scientific">Pestalotiopsis fici (strain W106-1 / CGMCC3.15140)</name>
    <dbReference type="NCBI Taxonomy" id="1229662"/>
    <lineage>
        <taxon>Eukaryota</taxon>
        <taxon>Fungi</taxon>
        <taxon>Dikarya</taxon>
        <taxon>Ascomycota</taxon>
        <taxon>Pezizomycotina</taxon>
        <taxon>Sordariomycetes</taxon>
        <taxon>Xylariomycetidae</taxon>
        <taxon>Amphisphaeriales</taxon>
        <taxon>Sporocadaceae</taxon>
        <taxon>Pestalotiopsis</taxon>
    </lineage>
</organism>
<dbReference type="PANTHER" id="PTHR24198">
    <property type="entry name" value="ANKYRIN REPEAT AND PROTEIN KINASE DOMAIN-CONTAINING PROTEIN"/>
    <property type="match status" value="1"/>
</dbReference>
<dbReference type="eggNOG" id="KOG0502">
    <property type="taxonomic scope" value="Eukaryota"/>
</dbReference>
<dbReference type="Pfam" id="PF12796">
    <property type="entry name" value="Ank_2"/>
    <property type="match status" value="4"/>
</dbReference>
<evidence type="ECO:0000313" key="5">
    <source>
        <dbReference type="EMBL" id="ETS74464.1"/>
    </source>
</evidence>
<reference evidence="6" key="1">
    <citation type="journal article" date="2015" name="BMC Genomics">
        <title>Genomic and transcriptomic analysis of the endophytic fungus Pestalotiopsis fici reveals its lifestyle and high potential for synthesis of natural products.</title>
        <authorList>
            <person name="Wang X."/>
            <person name="Zhang X."/>
            <person name="Liu L."/>
            <person name="Xiang M."/>
            <person name="Wang W."/>
            <person name="Sun X."/>
            <person name="Che Y."/>
            <person name="Guo L."/>
            <person name="Liu G."/>
            <person name="Guo L."/>
            <person name="Wang C."/>
            <person name="Yin W.B."/>
            <person name="Stadler M."/>
            <person name="Zhang X."/>
            <person name="Liu X."/>
        </authorList>
    </citation>
    <scope>NUCLEOTIDE SEQUENCE [LARGE SCALE GENOMIC DNA]</scope>
    <source>
        <strain evidence="6">W106-1 / CGMCC3.15140</strain>
    </source>
</reference>
<feature type="repeat" description="ANK" evidence="3">
    <location>
        <begin position="516"/>
        <end position="545"/>
    </location>
</feature>
<proteinExistence type="predicted"/>
<evidence type="ECO:0000313" key="6">
    <source>
        <dbReference type="Proteomes" id="UP000030651"/>
    </source>
</evidence>
<accession>W3WL38</accession>
<dbReference type="OrthoDB" id="4772757at2759"/>
<protein>
    <recommendedName>
        <fullName evidence="4">Nephrocystin 3-like N-terminal domain-containing protein</fullName>
    </recommendedName>
</protein>
<feature type="repeat" description="ANK" evidence="3">
    <location>
        <begin position="812"/>
        <end position="844"/>
    </location>
</feature>
<name>W3WL38_PESFW</name>
<keyword evidence="2 3" id="KW-0040">ANK repeat</keyword>
<evidence type="ECO:0000259" key="4">
    <source>
        <dbReference type="Pfam" id="PF24883"/>
    </source>
</evidence>
<dbReference type="SUPFAM" id="SSF48403">
    <property type="entry name" value="Ankyrin repeat"/>
    <property type="match status" value="1"/>
</dbReference>
<dbReference type="Proteomes" id="UP000030651">
    <property type="component" value="Unassembled WGS sequence"/>
</dbReference>
<dbReference type="PROSITE" id="PS50297">
    <property type="entry name" value="ANK_REP_REGION"/>
    <property type="match status" value="2"/>
</dbReference>
<dbReference type="InterPro" id="IPR002110">
    <property type="entry name" value="Ankyrin_rpt"/>
</dbReference>
<dbReference type="PANTHER" id="PTHR24198:SF165">
    <property type="entry name" value="ANKYRIN REPEAT-CONTAINING PROTEIN-RELATED"/>
    <property type="match status" value="1"/>
</dbReference>
<dbReference type="SMART" id="SM00248">
    <property type="entry name" value="ANK"/>
    <property type="match status" value="12"/>
</dbReference>
<feature type="domain" description="Nephrocystin 3-like N-terminal" evidence="4">
    <location>
        <begin position="14"/>
        <end position="191"/>
    </location>
</feature>
<dbReference type="InterPro" id="IPR027417">
    <property type="entry name" value="P-loop_NTPase"/>
</dbReference>
<evidence type="ECO:0000256" key="1">
    <source>
        <dbReference type="ARBA" id="ARBA00022737"/>
    </source>
</evidence>
<dbReference type="RefSeq" id="XP_007841102.1">
    <property type="nucleotide sequence ID" value="XM_007842911.1"/>
</dbReference>
<keyword evidence="6" id="KW-1185">Reference proteome</keyword>
<sequence length="942" mass="105212">MNNGYLSVRPPHPGTCDWFFETDQFRHWRDHSQTAEGNLELRVQGGPGTGKSTLMKHILNYCHKEMHDHVILSHFFHDRGKTSENSLLNMMRSLVHQSLHQEIELSEQCIKFVQMGRLVENKEDWQWQLGELEELLLLALQSPLPKPVIVIIDAIDECEVHETRRMIRLLNNLLYLKFDRDITIKLCYTGRSPNDKIPLGWADRSLDVKLPMREGVGINLDDLNSRDIMLYIEERLTHSIEYAGKELLKKSSGCFLWVVIVVALLNKRHFAGDDDATTLKILDGIPQDLSEVFNMLLLQNDQEIGDRAFLVQLVLLSRRSLKPEELCAVIGKVPANNESIERHISNLSHGLVEVRQEGTAIVQFIHHTVQDFMRLKDTWQALDPGSDDNPTRAGHVRLWERCRECMQSFMESPIQKHDMQAPGDRHPFFSYAIENILYHAEMEFSEVKEGRAVPKEPIVRWLQNYNHWFNWLKRWRRIESEVGLLYVLATDGFPNLAEFVLMQGADVNAKGGLYGNALQAAVSRGNEEVVKRLLKYGADVNAQGGSYGSALQAALYRGKEEITKLLFEGGTSVDGQGRRYINSIQAAAAVSEASEDMIDLLLHRGADINAGDGSHGNAVQVAIFEGNLSTLKILLQRGANIHAWGGFHGNALQAAAYTGNEEAITLLLDCGADVNAEGGHYGSALQAAAAQKFHKVVKLLISNGADIYATGGEYGSALCAAAHEGSLVIVESLLDEGADPDIQVDYYGNALQAAAYQGHFEVVQSLLWSDANIDAQGGRYGNALCAALAAANDGIIEYLLRHRARTDLRDSSNRTALHYAVESGSHSLVQLILEKGASPDNLDDAKKSPLDIAVQSGDAHLIHQLISRTRKMPLMSARDWRKCLNLKANSDISFCISYPSSIEEHDSRLLEILTNECFPITYQKSIPWKKESLIGSMDKAYI</sequence>
<dbReference type="Pfam" id="PF24883">
    <property type="entry name" value="NPHP3_N"/>
    <property type="match status" value="1"/>
</dbReference>
<dbReference type="EMBL" id="KI912120">
    <property type="protein sequence ID" value="ETS74464.1"/>
    <property type="molecule type" value="Genomic_DNA"/>
</dbReference>
<dbReference type="HOGENOM" id="CLU_000288_34_14_1"/>
<dbReference type="STRING" id="1229662.W3WL38"/>
<feature type="repeat" description="ANK" evidence="3">
    <location>
        <begin position="647"/>
        <end position="679"/>
    </location>
</feature>
<dbReference type="InterPro" id="IPR056884">
    <property type="entry name" value="NPHP3-like_N"/>
</dbReference>
<dbReference type="Gene3D" id="1.25.40.20">
    <property type="entry name" value="Ankyrin repeat-containing domain"/>
    <property type="match status" value="2"/>
</dbReference>
<evidence type="ECO:0000256" key="3">
    <source>
        <dbReference type="PROSITE-ProRule" id="PRU00023"/>
    </source>
</evidence>
<gene>
    <name evidence="5" type="ORF">PFICI_14330</name>
</gene>
<dbReference type="PROSITE" id="PS50088">
    <property type="entry name" value="ANK_REPEAT"/>
    <property type="match status" value="3"/>
</dbReference>
<dbReference type="SUPFAM" id="SSF52540">
    <property type="entry name" value="P-loop containing nucleoside triphosphate hydrolases"/>
    <property type="match status" value="1"/>
</dbReference>